<name>A0ABR8ST45_9BACL</name>
<dbReference type="Proteomes" id="UP000603641">
    <property type="component" value="Unassembled WGS sequence"/>
</dbReference>
<gene>
    <name evidence="2" type="ORF">H9648_19595</name>
</gene>
<dbReference type="EMBL" id="JACSQM010000015">
    <property type="protein sequence ID" value="MBD7966254.1"/>
    <property type="molecule type" value="Genomic_DNA"/>
</dbReference>
<dbReference type="InterPro" id="IPR036388">
    <property type="entry name" value="WH-like_DNA-bd_sf"/>
</dbReference>
<evidence type="ECO:0000259" key="1">
    <source>
        <dbReference type="Pfam" id="PF08281"/>
    </source>
</evidence>
<dbReference type="InterPro" id="IPR013324">
    <property type="entry name" value="RNA_pol_sigma_r3/r4-like"/>
</dbReference>
<accession>A0ABR8ST45</accession>
<dbReference type="SUPFAM" id="SSF88659">
    <property type="entry name" value="Sigma3 and sigma4 domains of RNA polymerase sigma factors"/>
    <property type="match status" value="1"/>
</dbReference>
<reference evidence="2 3" key="1">
    <citation type="submission" date="2020-08" db="EMBL/GenBank/DDBJ databases">
        <title>A Genomic Blueprint of the Chicken Gut Microbiome.</title>
        <authorList>
            <person name="Gilroy R."/>
            <person name="Ravi A."/>
            <person name="Getino M."/>
            <person name="Pursley I."/>
            <person name="Horton D.L."/>
            <person name="Alikhan N.-F."/>
            <person name="Baker D."/>
            <person name="Gharbi K."/>
            <person name="Hall N."/>
            <person name="Watson M."/>
            <person name="Adriaenssens E.M."/>
            <person name="Foster-Nyarko E."/>
            <person name="Jarju S."/>
            <person name="Secka A."/>
            <person name="Antonio M."/>
            <person name="Oren A."/>
            <person name="Chaudhuri R."/>
            <person name="La Ragione R.M."/>
            <person name="Hildebrand F."/>
            <person name="Pallen M.J."/>
        </authorList>
    </citation>
    <scope>NUCLEOTIDE SEQUENCE [LARGE SCALE GENOMIC DNA]</scope>
    <source>
        <strain evidence="2 3">Sa2CUA10</strain>
    </source>
</reference>
<dbReference type="Pfam" id="PF08281">
    <property type="entry name" value="Sigma70_r4_2"/>
    <property type="match status" value="1"/>
</dbReference>
<dbReference type="InterPro" id="IPR013249">
    <property type="entry name" value="RNA_pol_sigma70_r4_t2"/>
</dbReference>
<evidence type="ECO:0000313" key="3">
    <source>
        <dbReference type="Proteomes" id="UP000603641"/>
    </source>
</evidence>
<organism evidence="2 3">
    <name type="scientific">Fictibacillus norfolkensis</name>
    <dbReference type="NCBI Taxonomy" id="2762233"/>
    <lineage>
        <taxon>Bacteria</taxon>
        <taxon>Bacillati</taxon>
        <taxon>Bacillota</taxon>
        <taxon>Bacilli</taxon>
        <taxon>Bacillales</taxon>
        <taxon>Fictibacillaceae</taxon>
        <taxon>Fictibacillus</taxon>
    </lineage>
</organism>
<proteinExistence type="predicted"/>
<keyword evidence="3" id="KW-1185">Reference proteome</keyword>
<protein>
    <submittedName>
        <fullName evidence="2">Fis family transcriptional regulator</fullName>
    </submittedName>
</protein>
<dbReference type="NCBIfam" id="NF005385">
    <property type="entry name" value="PRK06930.1"/>
    <property type="match status" value="1"/>
</dbReference>
<dbReference type="CDD" id="cd06171">
    <property type="entry name" value="Sigma70_r4"/>
    <property type="match status" value="1"/>
</dbReference>
<evidence type="ECO:0000313" key="2">
    <source>
        <dbReference type="EMBL" id="MBD7966254.1"/>
    </source>
</evidence>
<comment type="caution">
    <text evidence="2">The sequence shown here is derived from an EMBL/GenBank/DDBJ whole genome shotgun (WGS) entry which is preliminary data.</text>
</comment>
<feature type="domain" description="RNA polymerase sigma factor 70 region 4 type 2" evidence="1">
    <location>
        <begin position="101"/>
        <end position="153"/>
    </location>
</feature>
<sequence length="178" mass="20336">MEDLLENYKSALKYIEAIDDASEEDKALLNGMASNLRYSIEWMNSGRRPGNKRGIERRAAYQREKPIDPLVMQKFFKSSNNDPYTWIDQSPISVIAESDKERIMDALCVLTDKEREMYLMSRGHCLTYSQIAGYFVTTRSAVQNNVERAEKKISKRINSSLFCSAPLKGGCSKSDNQN</sequence>
<dbReference type="RefSeq" id="WP_191755397.1">
    <property type="nucleotide sequence ID" value="NZ_JACSQM010000015.1"/>
</dbReference>
<dbReference type="Gene3D" id="1.10.10.10">
    <property type="entry name" value="Winged helix-like DNA-binding domain superfamily/Winged helix DNA-binding domain"/>
    <property type="match status" value="1"/>
</dbReference>